<reference evidence="1" key="1">
    <citation type="submission" date="2021-09" db="EMBL/GenBank/DDBJ databases">
        <authorList>
            <consortium name="AG Swart"/>
            <person name="Singh M."/>
            <person name="Singh A."/>
            <person name="Seah K."/>
            <person name="Emmerich C."/>
        </authorList>
    </citation>
    <scope>NUCLEOTIDE SEQUENCE</scope>
    <source>
        <strain evidence="1">ATCC30299</strain>
    </source>
</reference>
<dbReference type="AlphaFoldDB" id="A0AAU9K3B8"/>
<protein>
    <submittedName>
        <fullName evidence="1">Uncharacterized protein</fullName>
    </submittedName>
</protein>
<comment type="caution">
    <text evidence="1">The sequence shown here is derived from an EMBL/GenBank/DDBJ whole genome shotgun (WGS) entry which is preliminary data.</text>
</comment>
<dbReference type="Proteomes" id="UP001162131">
    <property type="component" value="Unassembled WGS sequence"/>
</dbReference>
<dbReference type="EMBL" id="CAJZBQ010000057">
    <property type="protein sequence ID" value="CAG9334026.1"/>
    <property type="molecule type" value="Genomic_DNA"/>
</dbReference>
<evidence type="ECO:0000313" key="1">
    <source>
        <dbReference type="EMBL" id="CAG9334026.1"/>
    </source>
</evidence>
<sequence>MDLRTKTVRQIFQFELLAHPFNKSDEIIYYENSLYIFGERKLSGCMKIDLNSKRYYMLPFPILHHKMFCILLYKYVLVANYIDSNLYLYDLMIEEHSIIASFEHLQCFKHLFTDNLRTYLWIPLSAIYESEENNPFIWNLIGNSDFGISFIPSEINYSNYMGNLYLSYITRSSMPRTYCYIFNRKKKEMELINHIIGNN</sequence>
<organism evidence="1 2">
    <name type="scientific">Blepharisma stoltei</name>
    <dbReference type="NCBI Taxonomy" id="1481888"/>
    <lineage>
        <taxon>Eukaryota</taxon>
        <taxon>Sar</taxon>
        <taxon>Alveolata</taxon>
        <taxon>Ciliophora</taxon>
        <taxon>Postciliodesmatophora</taxon>
        <taxon>Heterotrichea</taxon>
        <taxon>Heterotrichida</taxon>
        <taxon>Blepharismidae</taxon>
        <taxon>Blepharisma</taxon>
    </lineage>
</organism>
<gene>
    <name evidence="1" type="ORF">BSTOLATCC_MIC59831</name>
</gene>
<evidence type="ECO:0000313" key="2">
    <source>
        <dbReference type="Proteomes" id="UP001162131"/>
    </source>
</evidence>
<name>A0AAU9K3B8_9CILI</name>
<proteinExistence type="predicted"/>
<accession>A0AAU9K3B8</accession>
<keyword evidence="2" id="KW-1185">Reference proteome</keyword>